<dbReference type="Pfam" id="PF20582">
    <property type="entry name" value="UPF0758_N"/>
    <property type="match status" value="1"/>
</dbReference>
<dbReference type="InterPro" id="IPR010994">
    <property type="entry name" value="RuvA_2-like"/>
</dbReference>
<gene>
    <name evidence="9" type="primary">radC</name>
    <name evidence="9" type="ORF">J5Y06_14295</name>
</gene>
<protein>
    <submittedName>
        <fullName evidence="9">DNA repair protein RadC</fullName>
    </submittedName>
</protein>
<proteinExistence type="inferred from homology"/>
<dbReference type="PANTHER" id="PTHR30471:SF3">
    <property type="entry name" value="UPF0758 PROTEIN YEES-RELATED"/>
    <property type="match status" value="1"/>
</dbReference>
<keyword evidence="10" id="KW-1185">Reference proteome</keyword>
<organism evidence="9 10">
    <name type="scientific">Tianweitania sediminis</name>
    <dbReference type="NCBI Taxonomy" id="1502156"/>
    <lineage>
        <taxon>Bacteria</taxon>
        <taxon>Pseudomonadati</taxon>
        <taxon>Pseudomonadota</taxon>
        <taxon>Alphaproteobacteria</taxon>
        <taxon>Hyphomicrobiales</taxon>
        <taxon>Phyllobacteriaceae</taxon>
        <taxon>Tianweitania</taxon>
    </lineage>
</organism>
<keyword evidence="2" id="KW-0479">Metal-binding</keyword>
<evidence type="ECO:0000256" key="1">
    <source>
        <dbReference type="ARBA" id="ARBA00022670"/>
    </source>
</evidence>
<dbReference type="InterPro" id="IPR001405">
    <property type="entry name" value="UPF0758"/>
</dbReference>
<sequence>MKDDADDFDEEKFFRELGLARGPLAGRAVPAFPPEDEAEATSAPPKAQPEEVVFVPADDTKPDHLGHRERVRKRFATVGGEAFQDYELLELLLFNALPRRDTKAIAKRLLREFKTFAEVLGAPYHQLAEVEGVGPGAAIHLKAMAAGAQRLVRGAVAKRDVLTSYNLLLDYCRTTMAFQEREQFRVLYLNKRNALIADELQQEGTIDFTPAYPREVINRAYNLGATAVILVHNHPSGDPEPSRADIELTRTMIAAGKALNVTVHDHIIVGRDGHASLKGLGYI</sequence>
<keyword evidence="4" id="KW-0862">Zinc</keyword>
<keyword evidence="5" id="KW-0482">Metalloprotease</keyword>
<accession>A0A8J7RJX5</accession>
<dbReference type="GO" id="GO:0006508">
    <property type="term" value="P:proteolysis"/>
    <property type="evidence" value="ECO:0007669"/>
    <property type="project" value="UniProtKB-KW"/>
</dbReference>
<evidence type="ECO:0000256" key="5">
    <source>
        <dbReference type="ARBA" id="ARBA00023049"/>
    </source>
</evidence>
<feature type="domain" description="MPN" evidence="8">
    <location>
        <begin position="161"/>
        <end position="283"/>
    </location>
</feature>
<comment type="similarity">
    <text evidence="6">Belongs to the UPF0758 family.</text>
</comment>
<name>A0A8J7RJX5_9HYPH</name>
<keyword evidence="1" id="KW-0645">Protease</keyword>
<evidence type="ECO:0000256" key="6">
    <source>
        <dbReference type="RuleBase" id="RU003797"/>
    </source>
</evidence>
<evidence type="ECO:0000256" key="7">
    <source>
        <dbReference type="SAM" id="MobiDB-lite"/>
    </source>
</evidence>
<evidence type="ECO:0000256" key="3">
    <source>
        <dbReference type="ARBA" id="ARBA00022801"/>
    </source>
</evidence>
<comment type="caution">
    <text evidence="9">The sequence shown here is derived from an EMBL/GenBank/DDBJ whole genome shotgun (WGS) entry which is preliminary data.</text>
</comment>
<dbReference type="InterPro" id="IPR020891">
    <property type="entry name" value="UPF0758_CS"/>
</dbReference>
<dbReference type="InterPro" id="IPR037518">
    <property type="entry name" value="MPN"/>
</dbReference>
<feature type="region of interest" description="Disordered" evidence="7">
    <location>
        <begin position="25"/>
        <end position="49"/>
    </location>
</feature>
<dbReference type="InterPro" id="IPR046778">
    <property type="entry name" value="UPF0758_N"/>
</dbReference>
<evidence type="ECO:0000313" key="10">
    <source>
        <dbReference type="Proteomes" id="UP000666240"/>
    </source>
</evidence>
<reference evidence="9" key="1">
    <citation type="submission" date="2021-03" db="EMBL/GenBank/DDBJ databases">
        <title>Genome sequencing and assembly of Tianweitania sediminis.</title>
        <authorList>
            <person name="Chhetri G."/>
        </authorList>
    </citation>
    <scope>NUCLEOTIDE SEQUENCE</scope>
    <source>
        <strain evidence="9">Z8</strain>
    </source>
</reference>
<dbReference type="PROSITE" id="PS01302">
    <property type="entry name" value="UPF0758"/>
    <property type="match status" value="1"/>
</dbReference>
<dbReference type="GO" id="GO:0046872">
    <property type="term" value="F:metal ion binding"/>
    <property type="evidence" value="ECO:0007669"/>
    <property type="project" value="UniProtKB-KW"/>
</dbReference>
<dbReference type="EMBL" id="JAGIYY010000004">
    <property type="protein sequence ID" value="MBP0439826.1"/>
    <property type="molecule type" value="Genomic_DNA"/>
</dbReference>
<dbReference type="Gene3D" id="3.40.140.10">
    <property type="entry name" value="Cytidine Deaminase, domain 2"/>
    <property type="match status" value="1"/>
</dbReference>
<dbReference type="PROSITE" id="PS50249">
    <property type="entry name" value="MPN"/>
    <property type="match status" value="1"/>
</dbReference>
<keyword evidence="3" id="KW-0378">Hydrolase</keyword>
<dbReference type="InterPro" id="IPR025657">
    <property type="entry name" value="RadC_JAB"/>
</dbReference>
<dbReference type="RefSeq" id="WP_209335852.1">
    <property type="nucleotide sequence ID" value="NZ_JAGIYY010000004.1"/>
</dbReference>
<evidence type="ECO:0000259" key="8">
    <source>
        <dbReference type="PROSITE" id="PS50249"/>
    </source>
</evidence>
<evidence type="ECO:0000256" key="4">
    <source>
        <dbReference type="ARBA" id="ARBA00022833"/>
    </source>
</evidence>
<evidence type="ECO:0000313" key="9">
    <source>
        <dbReference type="EMBL" id="MBP0439826.1"/>
    </source>
</evidence>
<dbReference type="CDD" id="cd08071">
    <property type="entry name" value="MPN_DUF2466"/>
    <property type="match status" value="1"/>
</dbReference>
<dbReference type="GO" id="GO:0008237">
    <property type="term" value="F:metallopeptidase activity"/>
    <property type="evidence" value="ECO:0007669"/>
    <property type="project" value="UniProtKB-KW"/>
</dbReference>
<dbReference type="Proteomes" id="UP000666240">
    <property type="component" value="Unassembled WGS sequence"/>
</dbReference>
<dbReference type="SUPFAM" id="SSF47781">
    <property type="entry name" value="RuvA domain 2-like"/>
    <property type="match status" value="1"/>
</dbReference>
<evidence type="ECO:0000256" key="2">
    <source>
        <dbReference type="ARBA" id="ARBA00022723"/>
    </source>
</evidence>
<dbReference type="SUPFAM" id="SSF102712">
    <property type="entry name" value="JAB1/MPN domain"/>
    <property type="match status" value="1"/>
</dbReference>
<dbReference type="AlphaFoldDB" id="A0A8J7RJX5"/>
<dbReference type="NCBIfam" id="NF000642">
    <property type="entry name" value="PRK00024.1"/>
    <property type="match status" value="1"/>
</dbReference>
<dbReference type="Gene3D" id="1.10.150.20">
    <property type="entry name" value="5' to 3' exonuclease, C-terminal subdomain"/>
    <property type="match status" value="1"/>
</dbReference>
<dbReference type="NCBIfam" id="TIGR00608">
    <property type="entry name" value="radc"/>
    <property type="match status" value="1"/>
</dbReference>
<dbReference type="Pfam" id="PF04002">
    <property type="entry name" value="RadC"/>
    <property type="match status" value="1"/>
</dbReference>
<dbReference type="PANTHER" id="PTHR30471">
    <property type="entry name" value="DNA REPAIR PROTEIN RADC"/>
    <property type="match status" value="1"/>
</dbReference>